<proteinExistence type="predicted"/>
<comment type="caution">
    <text evidence="2">The sequence shown here is derived from an EMBL/GenBank/DDBJ whole genome shotgun (WGS) entry which is preliminary data.</text>
</comment>
<sequence length="157" mass="18051">MPLLQGFRRSLSVLWKHARIRRLFKEDKYVEGVGWYARNRDDSWHVPLNILRVLVLVTFAPIYAILRIASVGRVAAFPDQYDDEPVCAPDAMLYKSPSVGGEGKFDPTGRRPKWMLKVSFRGGAKLKKKQVEQITVEDEEAEIDALRNSYSKRLEKS</sequence>
<dbReference type="OrthoDB" id="2996220at2759"/>
<keyword evidence="3" id="KW-1185">Reference proteome</keyword>
<dbReference type="Proteomes" id="UP000807342">
    <property type="component" value="Unassembled WGS sequence"/>
</dbReference>
<reference evidence="2" key="1">
    <citation type="submission" date="2020-11" db="EMBL/GenBank/DDBJ databases">
        <authorList>
            <consortium name="DOE Joint Genome Institute"/>
            <person name="Ahrendt S."/>
            <person name="Riley R."/>
            <person name="Andreopoulos W."/>
            <person name="Labutti K."/>
            <person name="Pangilinan J."/>
            <person name="Ruiz-Duenas F.J."/>
            <person name="Barrasa J.M."/>
            <person name="Sanchez-Garcia M."/>
            <person name="Camarero S."/>
            <person name="Miyauchi S."/>
            <person name="Serrano A."/>
            <person name="Linde D."/>
            <person name="Babiker R."/>
            <person name="Drula E."/>
            <person name="Ayuso-Fernandez I."/>
            <person name="Pacheco R."/>
            <person name="Padilla G."/>
            <person name="Ferreira P."/>
            <person name="Barriuso J."/>
            <person name="Kellner H."/>
            <person name="Castanera R."/>
            <person name="Alfaro M."/>
            <person name="Ramirez L."/>
            <person name="Pisabarro A.G."/>
            <person name="Kuo A."/>
            <person name="Tritt A."/>
            <person name="Lipzen A."/>
            <person name="He G."/>
            <person name="Yan M."/>
            <person name="Ng V."/>
            <person name="Cullen D."/>
            <person name="Martin F."/>
            <person name="Rosso M.-N."/>
            <person name="Henrissat B."/>
            <person name="Hibbett D."/>
            <person name="Martinez A.T."/>
            <person name="Grigoriev I.V."/>
        </authorList>
    </citation>
    <scope>NUCLEOTIDE SEQUENCE</scope>
    <source>
        <strain evidence="2">MF-IS2</strain>
    </source>
</reference>
<dbReference type="EMBL" id="MU152132">
    <property type="protein sequence ID" value="KAF9440982.1"/>
    <property type="molecule type" value="Genomic_DNA"/>
</dbReference>
<protein>
    <submittedName>
        <fullName evidence="2">Uncharacterized protein</fullName>
    </submittedName>
</protein>
<dbReference type="AlphaFoldDB" id="A0A9P5X085"/>
<name>A0A9P5X085_9AGAR</name>
<evidence type="ECO:0000313" key="3">
    <source>
        <dbReference type="Proteomes" id="UP000807342"/>
    </source>
</evidence>
<accession>A0A9P5X085</accession>
<evidence type="ECO:0000313" key="2">
    <source>
        <dbReference type="EMBL" id="KAF9440982.1"/>
    </source>
</evidence>
<gene>
    <name evidence="2" type="ORF">P691DRAFT_815659</name>
</gene>
<evidence type="ECO:0000256" key="1">
    <source>
        <dbReference type="SAM" id="Coils"/>
    </source>
</evidence>
<organism evidence="2 3">
    <name type="scientific">Macrolepiota fuliginosa MF-IS2</name>
    <dbReference type="NCBI Taxonomy" id="1400762"/>
    <lineage>
        <taxon>Eukaryota</taxon>
        <taxon>Fungi</taxon>
        <taxon>Dikarya</taxon>
        <taxon>Basidiomycota</taxon>
        <taxon>Agaricomycotina</taxon>
        <taxon>Agaricomycetes</taxon>
        <taxon>Agaricomycetidae</taxon>
        <taxon>Agaricales</taxon>
        <taxon>Agaricineae</taxon>
        <taxon>Agaricaceae</taxon>
        <taxon>Macrolepiota</taxon>
    </lineage>
</organism>
<keyword evidence="1" id="KW-0175">Coiled coil</keyword>
<feature type="coiled-coil region" evidence="1">
    <location>
        <begin position="129"/>
        <end position="156"/>
    </location>
</feature>